<feature type="region of interest" description="Disordered" evidence="1">
    <location>
        <begin position="1"/>
        <end position="32"/>
    </location>
</feature>
<proteinExistence type="predicted"/>
<dbReference type="Proteomes" id="UP001054945">
    <property type="component" value="Unassembled WGS sequence"/>
</dbReference>
<gene>
    <name evidence="2" type="ORF">CEXT_792691</name>
</gene>
<evidence type="ECO:0000256" key="1">
    <source>
        <dbReference type="SAM" id="MobiDB-lite"/>
    </source>
</evidence>
<protein>
    <submittedName>
        <fullName evidence="2">Uncharacterized protein</fullName>
    </submittedName>
</protein>
<accession>A0AAV4NBA4</accession>
<organism evidence="2 3">
    <name type="scientific">Caerostris extrusa</name>
    <name type="common">Bark spider</name>
    <name type="synonym">Caerostris bankana</name>
    <dbReference type="NCBI Taxonomy" id="172846"/>
    <lineage>
        <taxon>Eukaryota</taxon>
        <taxon>Metazoa</taxon>
        <taxon>Ecdysozoa</taxon>
        <taxon>Arthropoda</taxon>
        <taxon>Chelicerata</taxon>
        <taxon>Arachnida</taxon>
        <taxon>Araneae</taxon>
        <taxon>Araneomorphae</taxon>
        <taxon>Entelegynae</taxon>
        <taxon>Araneoidea</taxon>
        <taxon>Araneidae</taxon>
        <taxon>Caerostris</taxon>
    </lineage>
</organism>
<feature type="compositionally biased region" description="Basic and acidic residues" evidence="1">
    <location>
        <begin position="7"/>
        <end position="25"/>
    </location>
</feature>
<evidence type="ECO:0000313" key="3">
    <source>
        <dbReference type="Proteomes" id="UP001054945"/>
    </source>
</evidence>
<dbReference type="AlphaFoldDB" id="A0AAV4NBA4"/>
<dbReference type="EMBL" id="BPLR01003147">
    <property type="protein sequence ID" value="GIX81600.1"/>
    <property type="molecule type" value="Genomic_DNA"/>
</dbReference>
<keyword evidence="3" id="KW-1185">Reference proteome</keyword>
<name>A0AAV4NBA4_CAEEX</name>
<comment type="caution">
    <text evidence="2">The sequence shown here is derived from an EMBL/GenBank/DDBJ whole genome shotgun (WGS) entry which is preliminary data.</text>
</comment>
<sequence length="163" mass="18708">MNTFIKQYDHTRSDAGTPRRSERAPTLRTSDQADLLHRTPEAHVLRAVPHLLRRRLVGGGTHLLRALYLDYIQAMAANAQKLNMTAISNLEHGEDKSAILFPPLQRPLLHHLDLHNSQLLLLPHLPDIQVLRTGLREDLYEEKRSREILFSLISTLISTYDKQ</sequence>
<evidence type="ECO:0000313" key="2">
    <source>
        <dbReference type="EMBL" id="GIX81600.1"/>
    </source>
</evidence>
<reference evidence="2 3" key="1">
    <citation type="submission" date="2021-06" db="EMBL/GenBank/DDBJ databases">
        <title>Caerostris extrusa draft genome.</title>
        <authorList>
            <person name="Kono N."/>
            <person name="Arakawa K."/>
        </authorList>
    </citation>
    <scope>NUCLEOTIDE SEQUENCE [LARGE SCALE GENOMIC DNA]</scope>
</reference>